<dbReference type="AlphaFoldDB" id="A0A1V4J738"/>
<sequence length="69" mass="7927">MEQLFRRRNQILNLANTILYNENNIHGLWLRTSVFGDARVLLGVSGDTRSAFTAVSSRRCLHLQPKELD</sequence>
<name>A0A1V4J738_PATFA</name>
<evidence type="ECO:0000313" key="2">
    <source>
        <dbReference type="Proteomes" id="UP000190648"/>
    </source>
</evidence>
<keyword evidence="2" id="KW-1185">Reference proteome</keyword>
<organism evidence="1 2">
    <name type="scientific">Patagioenas fasciata monilis</name>
    <dbReference type="NCBI Taxonomy" id="372326"/>
    <lineage>
        <taxon>Eukaryota</taxon>
        <taxon>Metazoa</taxon>
        <taxon>Chordata</taxon>
        <taxon>Craniata</taxon>
        <taxon>Vertebrata</taxon>
        <taxon>Euteleostomi</taxon>
        <taxon>Archelosauria</taxon>
        <taxon>Archosauria</taxon>
        <taxon>Dinosauria</taxon>
        <taxon>Saurischia</taxon>
        <taxon>Theropoda</taxon>
        <taxon>Coelurosauria</taxon>
        <taxon>Aves</taxon>
        <taxon>Neognathae</taxon>
        <taxon>Neoaves</taxon>
        <taxon>Columbimorphae</taxon>
        <taxon>Columbiformes</taxon>
        <taxon>Columbidae</taxon>
        <taxon>Patagioenas</taxon>
    </lineage>
</organism>
<dbReference type="EMBL" id="LSYS01008925">
    <property type="protein sequence ID" value="OPJ67920.1"/>
    <property type="molecule type" value="Genomic_DNA"/>
</dbReference>
<comment type="caution">
    <text evidence="1">The sequence shown here is derived from an EMBL/GenBank/DDBJ whole genome shotgun (WGS) entry which is preliminary data.</text>
</comment>
<dbReference type="Proteomes" id="UP000190648">
    <property type="component" value="Unassembled WGS sequence"/>
</dbReference>
<accession>A0A1V4J738</accession>
<gene>
    <name evidence="1" type="ORF">AV530_002113</name>
</gene>
<proteinExistence type="predicted"/>
<evidence type="ECO:0000313" key="1">
    <source>
        <dbReference type="EMBL" id="OPJ67920.1"/>
    </source>
</evidence>
<protein>
    <submittedName>
        <fullName evidence="1">Uncharacterized protein</fullName>
    </submittedName>
</protein>
<reference evidence="1 2" key="1">
    <citation type="submission" date="2016-02" db="EMBL/GenBank/DDBJ databases">
        <title>Band-tailed pigeon sequencing and assembly.</title>
        <authorList>
            <person name="Soares A.E."/>
            <person name="Novak B.J."/>
            <person name="Rice E.S."/>
            <person name="O'Connell B."/>
            <person name="Chang D."/>
            <person name="Weber S."/>
            <person name="Shapiro B."/>
        </authorList>
    </citation>
    <scope>NUCLEOTIDE SEQUENCE [LARGE SCALE GENOMIC DNA]</scope>
    <source>
        <strain evidence="1">BTP2013</strain>
        <tissue evidence="1">Blood</tissue>
    </source>
</reference>